<proteinExistence type="predicted"/>
<gene>
    <name evidence="1" type="ORF">HPB49_016686</name>
</gene>
<accession>A0ACB8CYK7</accession>
<dbReference type="EMBL" id="CM023473">
    <property type="protein sequence ID" value="KAH7954223.1"/>
    <property type="molecule type" value="Genomic_DNA"/>
</dbReference>
<reference evidence="1" key="1">
    <citation type="submission" date="2020-05" db="EMBL/GenBank/DDBJ databases">
        <title>Large-scale comparative analyses of tick genomes elucidate their genetic diversity and vector capacities.</title>
        <authorList>
            <person name="Jia N."/>
            <person name="Wang J."/>
            <person name="Shi W."/>
            <person name="Du L."/>
            <person name="Sun Y."/>
            <person name="Zhan W."/>
            <person name="Jiang J."/>
            <person name="Wang Q."/>
            <person name="Zhang B."/>
            <person name="Ji P."/>
            <person name="Sakyi L.B."/>
            <person name="Cui X."/>
            <person name="Yuan T."/>
            <person name="Jiang B."/>
            <person name="Yang W."/>
            <person name="Lam T.T.-Y."/>
            <person name="Chang Q."/>
            <person name="Ding S."/>
            <person name="Wang X."/>
            <person name="Zhu J."/>
            <person name="Ruan X."/>
            <person name="Zhao L."/>
            <person name="Wei J."/>
            <person name="Que T."/>
            <person name="Du C."/>
            <person name="Cheng J."/>
            <person name="Dai P."/>
            <person name="Han X."/>
            <person name="Huang E."/>
            <person name="Gao Y."/>
            <person name="Liu J."/>
            <person name="Shao H."/>
            <person name="Ye R."/>
            <person name="Li L."/>
            <person name="Wei W."/>
            <person name="Wang X."/>
            <person name="Wang C."/>
            <person name="Yang T."/>
            <person name="Huo Q."/>
            <person name="Li W."/>
            <person name="Guo W."/>
            <person name="Chen H."/>
            <person name="Zhou L."/>
            <person name="Ni X."/>
            <person name="Tian J."/>
            <person name="Zhou Y."/>
            <person name="Sheng Y."/>
            <person name="Liu T."/>
            <person name="Pan Y."/>
            <person name="Xia L."/>
            <person name="Li J."/>
            <person name="Zhao F."/>
            <person name="Cao W."/>
        </authorList>
    </citation>
    <scope>NUCLEOTIDE SEQUENCE</scope>
    <source>
        <strain evidence="1">Dsil-2018</strain>
    </source>
</reference>
<organism evidence="1 2">
    <name type="scientific">Dermacentor silvarum</name>
    <name type="common">Tick</name>
    <dbReference type="NCBI Taxonomy" id="543639"/>
    <lineage>
        <taxon>Eukaryota</taxon>
        <taxon>Metazoa</taxon>
        <taxon>Ecdysozoa</taxon>
        <taxon>Arthropoda</taxon>
        <taxon>Chelicerata</taxon>
        <taxon>Arachnida</taxon>
        <taxon>Acari</taxon>
        <taxon>Parasitiformes</taxon>
        <taxon>Ixodida</taxon>
        <taxon>Ixodoidea</taxon>
        <taxon>Ixodidae</taxon>
        <taxon>Rhipicephalinae</taxon>
        <taxon>Dermacentor</taxon>
    </lineage>
</organism>
<name>A0ACB8CYK7_DERSI</name>
<keyword evidence="2" id="KW-1185">Reference proteome</keyword>
<sequence length="742" mass="82184">MGGNRKKKHSSRSRSHESRSSVPDDTVRTASSRSDATTSTKKARAPRERSSKGSPEKTTVLPTAAKPLQDLRPVEPPAAVADAQAQKATEVPLHALLAAAKLKALIDRKGKPIVPRSTGAAVEQDRSGSMHQERRYTVPSDGQGFAFCCPSDVQALAHYVNASVDPCHSFFDFVCSNIVAHRSRASRPTVSYSSALPPRLNPSFELDVLMAANGTRSEVSTFLRSFFDTCLNTDTNEKSIIIEVSEALVQIAGDHLQNMGPANAFAYLLLTNIKYGIPSVVLVAFRGVDTILFALNQREGCQMSDNKLEPIITSCAAKLNAIFKKAIKLEEVTAYAISVENIYQQDAIMESYTGENATELLQRWHVSTALKEILIGLGEITRVDISGAQEIDALIATLNTPNETNKDAAAAYFLAASTCNVEMDLQWSPTQSSPAKKDFCMHLVDLMPNVRNAMYAVEFITPERSRQVTRVVNSVIKTVKSECTSSSIFQSEDISLLNTFFDSMTLVLPQPLSLSSIEDTHFAQSFVQKLLRGRASEHETRLALAEHGLPFESAATPGRGYNYVALQKGDKIIVSPTLYSFIRMDPTHTDIFNTPVIAHALAESIWSFIIRESELWSHSARAGIDGLVNCFRSRYLTADKTMRSWENEIDTVAASLALSSVVKSFEERDWYKVEAAWPHWSMSHSRFFYMREAFYRCPMSSRPVGKDAVDVPLMYVETFSRAFQCQENDRMAKTRACAFVKT</sequence>
<evidence type="ECO:0000313" key="2">
    <source>
        <dbReference type="Proteomes" id="UP000821865"/>
    </source>
</evidence>
<comment type="caution">
    <text evidence="1">The sequence shown here is derived from an EMBL/GenBank/DDBJ whole genome shotgun (WGS) entry which is preliminary data.</text>
</comment>
<evidence type="ECO:0000313" key="1">
    <source>
        <dbReference type="EMBL" id="KAH7954223.1"/>
    </source>
</evidence>
<dbReference type="Proteomes" id="UP000821865">
    <property type="component" value="Chromosome 4"/>
</dbReference>
<protein>
    <submittedName>
        <fullName evidence="1">Uncharacterized protein</fullName>
    </submittedName>
</protein>